<dbReference type="CDD" id="cd00431">
    <property type="entry name" value="cysteine_hydrolases"/>
    <property type="match status" value="1"/>
</dbReference>
<dbReference type="PANTHER" id="PTHR43540">
    <property type="entry name" value="PEROXYUREIDOACRYLATE/UREIDOACRYLATE AMIDOHYDROLASE-RELATED"/>
    <property type="match status" value="1"/>
</dbReference>
<dbReference type="InterPro" id="IPR036380">
    <property type="entry name" value="Isochorismatase-like_sf"/>
</dbReference>
<dbReference type="AlphaFoldDB" id="A0A7S1PA69"/>
<protein>
    <recommendedName>
        <fullName evidence="4">Isochorismatase-like domain-containing protein</fullName>
    </recommendedName>
</protein>
<feature type="chain" id="PRO_5030958130" description="Isochorismatase-like domain-containing protein" evidence="3">
    <location>
        <begin position="25"/>
        <end position="263"/>
    </location>
</feature>
<dbReference type="GO" id="GO:0016787">
    <property type="term" value="F:hydrolase activity"/>
    <property type="evidence" value="ECO:0007669"/>
    <property type="project" value="UniProtKB-KW"/>
</dbReference>
<accession>A0A7S1PA69</accession>
<evidence type="ECO:0000256" key="2">
    <source>
        <dbReference type="ARBA" id="ARBA00022801"/>
    </source>
</evidence>
<sequence>MSHQMTSVSLALVAAVWVVQMCNGQMVTSPLKNDMPNKRWYTSYRAAWNLRDKPDRKMALLIDDTQEEYRDFFAKESVDNIVSLLAAFRKAGMPVVWSYWARRWQDGKTGSMDRFYGDAGTDSQLNPNYIWMDNGFEIMHEVAPTKEEEHMIVPSEHLDMFSNMDKDGYSIIHGMLQKLGVDTIVTVGAWTDECILATALSGFQKEYDSIVPWDAVGTPSPYGDEAMKIMTSICCRTDVSADIVAYLEERSAAQPKANTQIEL</sequence>
<dbReference type="PANTHER" id="PTHR43540:SF6">
    <property type="entry name" value="ISOCHORISMATASE-LIKE DOMAIN-CONTAINING PROTEIN"/>
    <property type="match status" value="1"/>
</dbReference>
<dbReference type="Pfam" id="PF00857">
    <property type="entry name" value="Isochorismatase"/>
    <property type="match status" value="1"/>
</dbReference>
<evidence type="ECO:0000259" key="4">
    <source>
        <dbReference type="Pfam" id="PF00857"/>
    </source>
</evidence>
<dbReference type="EMBL" id="HBGB01040307">
    <property type="protein sequence ID" value="CAD9068637.1"/>
    <property type="molecule type" value="Transcribed_RNA"/>
</dbReference>
<reference evidence="5" key="1">
    <citation type="submission" date="2021-01" db="EMBL/GenBank/DDBJ databases">
        <authorList>
            <person name="Corre E."/>
            <person name="Pelletier E."/>
            <person name="Niang G."/>
            <person name="Scheremetjew M."/>
            <person name="Finn R."/>
            <person name="Kale V."/>
            <person name="Holt S."/>
            <person name="Cochrane G."/>
            <person name="Meng A."/>
            <person name="Brown T."/>
            <person name="Cohen L."/>
        </authorList>
    </citation>
    <scope>NUCLEOTIDE SEQUENCE</scope>
    <source>
        <strain evidence="5">CCMP3346</strain>
    </source>
</reference>
<comment type="similarity">
    <text evidence="1">Belongs to the isochorismatase family.</text>
</comment>
<keyword evidence="3" id="KW-0732">Signal</keyword>
<keyword evidence="2" id="KW-0378">Hydrolase</keyword>
<evidence type="ECO:0000256" key="1">
    <source>
        <dbReference type="ARBA" id="ARBA00006336"/>
    </source>
</evidence>
<name>A0A7S1PA69_9ALVE</name>
<feature type="signal peptide" evidence="3">
    <location>
        <begin position="1"/>
        <end position="24"/>
    </location>
</feature>
<proteinExistence type="inferred from homology"/>
<organism evidence="5">
    <name type="scientific">Vitrella brassicaformis</name>
    <dbReference type="NCBI Taxonomy" id="1169539"/>
    <lineage>
        <taxon>Eukaryota</taxon>
        <taxon>Sar</taxon>
        <taxon>Alveolata</taxon>
        <taxon>Colpodellida</taxon>
        <taxon>Vitrellaceae</taxon>
        <taxon>Vitrella</taxon>
    </lineage>
</organism>
<feature type="domain" description="Isochorismatase-like" evidence="4">
    <location>
        <begin position="59"/>
        <end position="226"/>
    </location>
</feature>
<dbReference type="SUPFAM" id="SSF52499">
    <property type="entry name" value="Isochorismatase-like hydrolases"/>
    <property type="match status" value="1"/>
</dbReference>
<dbReference type="InterPro" id="IPR000868">
    <property type="entry name" value="Isochorismatase-like_dom"/>
</dbReference>
<dbReference type="Gene3D" id="3.40.50.850">
    <property type="entry name" value="Isochorismatase-like"/>
    <property type="match status" value="1"/>
</dbReference>
<evidence type="ECO:0000256" key="3">
    <source>
        <dbReference type="SAM" id="SignalP"/>
    </source>
</evidence>
<dbReference type="InterPro" id="IPR050272">
    <property type="entry name" value="Isochorismatase-like_hydrls"/>
</dbReference>
<evidence type="ECO:0000313" key="5">
    <source>
        <dbReference type="EMBL" id="CAD9068637.1"/>
    </source>
</evidence>
<gene>
    <name evidence="5" type="ORF">VBRA1451_LOCUS23711</name>
</gene>